<keyword evidence="1" id="KW-1133">Transmembrane helix</keyword>
<evidence type="ECO:0000313" key="2">
    <source>
        <dbReference type="EMBL" id="CAH3188933.1"/>
    </source>
</evidence>
<evidence type="ECO:0000313" key="3">
    <source>
        <dbReference type="Proteomes" id="UP001159427"/>
    </source>
</evidence>
<keyword evidence="1" id="KW-0812">Transmembrane</keyword>
<sequence length="365" mass="40784">PDGPKQPTPLAFTDLKYLHVTGTNSMSNNLNMNNKKINHLAPPTSLNDATNKKYVDDTLLLNNVAMSNYLKKDGTVAMTGNLNINNNKIVNLNMAQFKIKNVKTPTNNSDAATKKYVDDNSGSPDLSDYLEKDGTVVMTGDLNVGNNKIKNLSNPTENNEAANKDYVNKLVNHNAVQPSHYKDEFSYLMSSAAQWTDEIDGGNSYTIKKIADLDPHKGNFRTYKHKVIYLGINKNSNGFKYKMGINFYRLEDNFFSITSLSLIAVGTITGGLTLNPIILGVINGTGVIVAGIIKKKDFKKKIETTKLAYTTYEKVLVELRSALRGDEWNKQEFIDRIKILDEMIIDQCPSSVDNFAEKYKNKFNI</sequence>
<accession>A0ABN8SBI4</accession>
<proteinExistence type="predicted"/>
<protein>
    <submittedName>
        <fullName evidence="2">Uncharacterized protein</fullName>
    </submittedName>
</protein>
<feature type="non-terminal residue" evidence="2">
    <location>
        <position position="1"/>
    </location>
</feature>
<evidence type="ECO:0000256" key="1">
    <source>
        <dbReference type="SAM" id="Phobius"/>
    </source>
</evidence>
<name>A0ABN8SBI4_9CNID</name>
<keyword evidence="3" id="KW-1185">Reference proteome</keyword>
<dbReference type="EMBL" id="CALNXI010002561">
    <property type="protein sequence ID" value="CAH3188933.1"/>
    <property type="molecule type" value="Genomic_DNA"/>
</dbReference>
<dbReference type="Proteomes" id="UP001159427">
    <property type="component" value="Unassembled WGS sequence"/>
</dbReference>
<comment type="caution">
    <text evidence="2">The sequence shown here is derived from an EMBL/GenBank/DDBJ whole genome shotgun (WGS) entry which is preliminary data.</text>
</comment>
<organism evidence="2 3">
    <name type="scientific">Porites evermanni</name>
    <dbReference type="NCBI Taxonomy" id="104178"/>
    <lineage>
        <taxon>Eukaryota</taxon>
        <taxon>Metazoa</taxon>
        <taxon>Cnidaria</taxon>
        <taxon>Anthozoa</taxon>
        <taxon>Hexacorallia</taxon>
        <taxon>Scleractinia</taxon>
        <taxon>Fungiina</taxon>
        <taxon>Poritidae</taxon>
        <taxon>Porites</taxon>
    </lineage>
</organism>
<reference evidence="2 3" key="1">
    <citation type="submission" date="2022-05" db="EMBL/GenBank/DDBJ databases">
        <authorList>
            <consortium name="Genoscope - CEA"/>
            <person name="William W."/>
        </authorList>
    </citation>
    <scope>NUCLEOTIDE SEQUENCE [LARGE SCALE GENOMIC DNA]</scope>
</reference>
<feature type="transmembrane region" description="Helical" evidence="1">
    <location>
        <begin position="274"/>
        <end position="293"/>
    </location>
</feature>
<gene>
    <name evidence="2" type="ORF">PEVE_00018924</name>
</gene>
<keyword evidence="1" id="KW-0472">Membrane</keyword>